<evidence type="ECO:0000256" key="1">
    <source>
        <dbReference type="SAM" id="MobiDB-lite"/>
    </source>
</evidence>
<dbReference type="AlphaFoldDB" id="A0A8S9ZM32"/>
<proteinExistence type="predicted"/>
<protein>
    <submittedName>
        <fullName evidence="2">Uncharacterized protein</fullName>
    </submittedName>
</protein>
<evidence type="ECO:0000313" key="3">
    <source>
        <dbReference type="Proteomes" id="UP000605970"/>
    </source>
</evidence>
<name>A0A8S9ZM32_9BILA</name>
<feature type="compositionally biased region" description="Basic and acidic residues" evidence="1">
    <location>
        <begin position="29"/>
        <end position="41"/>
    </location>
</feature>
<comment type="caution">
    <text evidence="2">The sequence shown here is derived from an EMBL/GenBank/DDBJ whole genome shotgun (WGS) entry which is preliminary data.</text>
</comment>
<feature type="region of interest" description="Disordered" evidence="1">
    <location>
        <begin position="28"/>
        <end position="48"/>
    </location>
</feature>
<dbReference type="Proteomes" id="UP000605970">
    <property type="component" value="Unassembled WGS sequence"/>
</dbReference>
<evidence type="ECO:0000313" key="2">
    <source>
        <dbReference type="EMBL" id="KAF7634430.1"/>
    </source>
</evidence>
<dbReference type="EMBL" id="JABEBT010000058">
    <property type="protein sequence ID" value="KAF7634430.1"/>
    <property type="molecule type" value="Genomic_DNA"/>
</dbReference>
<keyword evidence="3" id="KW-1185">Reference proteome</keyword>
<accession>A0A8S9ZM32</accession>
<organism evidence="2 3">
    <name type="scientific">Meloidogyne graminicola</name>
    <dbReference type="NCBI Taxonomy" id="189291"/>
    <lineage>
        <taxon>Eukaryota</taxon>
        <taxon>Metazoa</taxon>
        <taxon>Ecdysozoa</taxon>
        <taxon>Nematoda</taxon>
        <taxon>Chromadorea</taxon>
        <taxon>Rhabditida</taxon>
        <taxon>Tylenchina</taxon>
        <taxon>Tylenchomorpha</taxon>
        <taxon>Tylenchoidea</taxon>
        <taxon>Meloidogynidae</taxon>
        <taxon>Meloidogyninae</taxon>
        <taxon>Meloidogyne</taxon>
    </lineage>
</organism>
<reference evidence="2" key="1">
    <citation type="journal article" date="2020" name="Ecol. Evol.">
        <title>Genome structure and content of the rice root-knot nematode (Meloidogyne graminicola).</title>
        <authorList>
            <person name="Phan N.T."/>
            <person name="Danchin E.G.J."/>
            <person name="Klopp C."/>
            <person name="Perfus-Barbeoch L."/>
            <person name="Kozlowski D.K."/>
            <person name="Koutsovoulos G.D."/>
            <person name="Lopez-Roques C."/>
            <person name="Bouchez O."/>
            <person name="Zahm M."/>
            <person name="Besnard G."/>
            <person name="Bellafiore S."/>
        </authorList>
    </citation>
    <scope>NUCLEOTIDE SEQUENCE</scope>
    <source>
        <strain evidence="2">VN-18</strain>
    </source>
</reference>
<gene>
    <name evidence="2" type="ORF">Mgra_00006185</name>
</gene>
<sequence>MFSDCEGNCKWTSTTNCWTKPSTLKKKTKMGEENKSIKREREDEDEEILEDRDDFPVVIRESSNAVLQNKLEMLIQEESALLSILSRLRSHQRTLQLEQNKLTELYENKMKERE</sequence>